<protein>
    <submittedName>
        <fullName evidence="1">Uncharacterized protein</fullName>
    </submittedName>
</protein>
<dbReference type="Proteomes" id="UP000186091">
    <property type="component" value="Unassembled WGS sequence"/>
</dbReference>
<accession>A0AB36I9T1</accession>
<name>A0AB36I9T1_CORGT</name>
<organism evidence="1 2">
    <name type="scientific">Corynebacterium glutamicum</name>
    <name type="common">Brevibacterium saccharolyticum</name>
    <dbReference type="NCBI Taxonomy" id="1718"/>
    <lineage>
        <taxon>Bacteria</taxon>
        <taxon>Bacillati</taxon>
        <taxon>Actinomycetota</taxon>
        <taxon>Actinomycetes</taxon>
        <taxon>Mycobacteriales</taxon>
        <taxon>Corynebacteriaceae</taxon>
        <taxon>Corynebacterium</taxon>
    </lineage>
</organism>
<dbReference type="EMBL" id="LOQT01000013">
    <property type="protein sequence ID" value="OKX83090.1"/>
    <property type="molecule type" value="Genomic_DNA"/>
</dbReference>
<evidence type="ECO:0000313" key="1">
    <source>
        <dbReference type="EMBL" id="OKX83090.1"/>
    </source>
</evidence>
<comment type="caution">
    <text evidence="1">The sequence shown here is derived from an EMBL/GenBank/DDBJ whole genome shotgun (WGS) entry which is preliminary data.</text>
</comment>
<reference evidence="1 2" key="1">
    <citation type="submission" date="2015-12" db="EMBL/GenBank/DDBJ databases">
        <title>Genome sequence of Corynebacterium AS 1.542.</title>
        <authorList>
            <person name="Yang J."/>
            <person name="Yang S."/>
        </authorList>
    </citation>
    <scope>NUCLEOTIDE SEQUENCE [LARGE SCALE GENOMIC DNA]</scope>
    <source>
        <strain evidence="1 2">AS 1.542</strain>
    </source>
</reference>
<gene>
    <name evidence="1" type="ORF">AUP69_04790</name>
</gene>
<proteinExistence type="predicted"/>
<evidence type="ECO:0000313" key="2">
    <source>
        <dbReference type="Proteomes" id="UP000186091"/>
    </source>
</evidence>
<sequence>MKSSVYEVDATTWAMDTLYYAADMPIDIFTKHGGLPLKDRPPWWASLGESIESARGILTNNVSAVLEHGIGTRWGQDLDRLFRF</sequence>
<dbReference type="AlphaFoldDB" id="A0AB36I9T1"/>